<dbReference type="EMBL" id="FOLQ01000001">
    <property type="protein sequence ID" value="SFB88014.1"/>
    <property type="molecule type" value="Genomic_DNA"/>
</dbReference>
<organism evidence="2 3">
    <name type="scientific">Spirosoma endophyticum</name>
    <dbReference type="NCBI Taxonomy" id="662367"/>
    <lineage>
        <taxon>Bacteria</taxon>
        <taxon>Pseudomonadati</taxon>
        <taxon>Bacteroidota</taxon>
        <taxon>Cytophagia</taxon>
        <taxon>Cytophagales</taxon>
        <taxon>Cytophagaceae</taxon>
        <taxon>Spirosoma</taxon>
    </lineage>
</organism>
<evidence type="ECO:0000313" key="2">
    <source>
        <dbReference type="EMBL" id="SFB88014.1"/>
    </source>
</evidence>
<dbReference type="STRING" id="662367.SAMN05216167_1011"/>
<proteinExistence type="predicted"/>
<feature type="coiled-coil region" evidence="1">
    <location>
        <begin position="74"/>
        <end position="101"/>
    </location>
</feature>
<evidence type="ECO:0000313" key="3">
    <source>
        <dbReference type="Proteomes" id="UP000198598"/>
    </source>
</evidence>
<reference evidence="2 3" key="1">
    <citation type="submission" date="2016-10" db="EMBL/GenBank/DDBJ databases">
        <authorList>
            <person name="de Groot N.N."/>
        </authorList>
    </citation>
    <scope>NUCLEOTIDE SEQUENCE [LARGE SCALE GENOMIC DNA]</scope>
    <source>
        <strain evidence="2 3">DSM 26130</strain>
    </source>
</reference>
<keyword evidence="3" id="KW-1185">Reference proteome</keyword>
<sequence>MGILDDIITYGNRVLKVTILEAGRLSIIPIEEKETTYLPALRRLQNEWQQHLTDPIKLDILYGQRLLALKPRRIRRHHICIAHLEERIDQAERRFQHVSATILREPHRSRMLYQLEATLKRHQQTLLTEQASLRRFLG</sequence>
<accession>A0A1I1ELP1</accession>
<name>A0A1I1ELP1_9BACT</name>
<dbReference type="Proteomes" id="UP000198598">
    <property type="component" value="Unassembled WGS sequence"/>
</dbReference>
<keyword evidence="1" id="KW-0175">Coiled coil</keyword>
<protein>
    <submittedName>
        <fullName evidence="2">Uncharacterized protein</fullName>
    </submittedName>
</protein>
<dbReference type="AlphaFoldDB" id="A0A1I1ELP1"/>
<gene>
    <name evidence="2" type="ORF">SAMN05216167_1011</name>
</gene>
<evidence type="ECO:0000256" key="1">
    <source>
        <dbReference type="SAM" id="Coils"/>
    </source>
</evidence>